<dbReference type="EMBL" id="NATQ01000023">
    <property type="protein sequence ID" value="OQX90870.1"/>
    <property type="molecule type" value="Genomic_DNA"/>
</dbReference>
<evidence type="ECO:0000313" key="4">
    <source>
        <dbReference type="Proteomes" id="UP000192611"/>
    </source>
</evidence>
<dbReference type="Proteomes" id="UP000192611">
    <property type="component" value="Unassembled WGS sequence"/>
</dbReference>
<dbReference type="Pfam" id="PF13205">
    <property type="entry name" value="Big_5"/>
    <property type="match status" value="1"/>
</dbReference>
<gene>
    <name evidence="3" type="ORF">B6D57_01810</name>
</gene>
<feature type="domain" description="SbsA Ig-like" evidence="2">
    <location>
        <begin position="49"/>
        <end position="155"/>
    </location>
</feature>
<reference evidence="4" key="1">
    <citation type="submission" date="2017-03" db="EMBL/GenBank/DDBJ databases">
        <title>Novel pathways for hydrocarbon cycling and metabolic interdependencies in hydrothermal sediment communities.</title>
        <authorList>
            <person name="Dombrowski N."/>
            <person name="Seitz K."/>
            <person name="Teske A."/>
            <person name="Baker B."/>
        </authorList>
    </citation>
    <scope>NUCLEOTIDE SEQUENCE [LARGE SCALE GENOMIC DNA]</scope>
</reference>
<dbReference type="InterPro" id="IPR032812">
    <property type="entry name" value="SbsA_Ig"/>
</dbReference>
<sequence>MVISHNRDNLDDDLSDLSLSYGGNMVCLWTGEDDEHSQDDLEIYFRYYDGKPPIVMKTKPEDGDTDVPVDVDILIFFDELIDIDTVNSDTISIKGKISGERNWEEPQLDYSQEEKLFQLTLPLIGNFSEGDEVTITVEGVEDYYNNPCDRYVSTFWTEGSSQRFMDDKVYPWPNPVSADTVNIRMTLYHNTHLTFEIYDVAGRRIKTIEQDVEPRGEYDFPLFIGDLGSDVYIVVLTAESLETDDEKQFIQKIAVVR</sequence>
<evidence type="ECO:0000259" key="2">
    <source>
        <dbReference type="Pfam" id="PF13205"/>
    </source>
</evidence>
<name>A0A1W9S3I5_9BACT</name>
<comment type="caution">
    <text evidence="3">The sequence shown here is derived from an EMBL/GenBank/DDBJ whole genome shotgun (WGS) entry which is preliminary data.</text>
</comment>
<protein>
    <recommendedName>
        <fullName evidence="2">SbsA Ig-like domain-containing protein</fullName>
    </recommendedName>
</protein>
<keyword evidence="1" id="KW-0732">Signal</keyword>
<dbReference type="AlphaFoldDB" id="A0A1W9S3I5"/>
<organism evidence="3 4">
    <name type="scientific">Candidatus Coatesbacteria bacterium 4484_99</name>
    <dbReference type="NCBI Taxonomy" id="1970774"/>
    <lineage>
        <taxon>Bacteria</taxon>
        <taxon>Candidatus Coatesiibacteriota</taxon>
    </lineage>
</organism>
<proteinExistence type="predicted"/>
<evidence type="ECO:0000256" key="1">
    <source>
        <dbReference type="ARBA" id="ARBA00022729"/>
    </source>
</evidence>
<accession>A0A1W9S3I5</accession>
<evidence type="ECO:0000313" key="3">
    <source>
        <dbReference type="EMBL" id="OQX90870.1"/>
    </source>
</evidence>
<dbReference type="InterPro" id="IPR014755">
    <property type="entry name" value="Cu-Rt/internalin_Ig-like"/>
</dbReference>
<dbReference type="Gene3D" id="2.60.40.1220">
    <property type="match status" value="1"/>
</dbReference>